<dbReference type="Proteomes" id="UP001458880">
    <property type="component" value="Unassembled WGS sequence"/>
</dbReference>
<protein>
    <recommendedName>
        <fullName evidence="3">Peptidase A2 domain-containing protein</fullName>
    </recommendedName>
</protein>
<dbReference type="EMBL" id="JASPKY010000366">
    <property type="protein sequence ID" value="KAK9703612.1"/>
    <property type="molecule type" value="Genomic_DNA"/>
</dbReference>
<proteinExistence type="predicted"/>
<reference evidence="1 2" key="1">
    <citation type="journal article" date="2024" name="BMC Genomics">
        <title>De novo assembly and annotation of Popillia japonica's genome with initial clues to its potential as an invasive pest.</title>
        <authorList>
            <person name="Cucini C."/>
            <person name="Boschi S."/>
            <person name="Funari R."/>
            <person name="Cardaioli E."/>
            <person name="Iannotti N."/>
            <person name="Marturano G."/>
            <person name="Paoli F."/>
            <person name="Bruttini M."/>
            <person name="Carapelli A."/>
            <person name="Frati F."/>
            <person name="Nardi F."/>
        </authorList>
    </citation>
    <scope>NUCLEOTIDE SEQUENCE [LARGE SCALE GENOMIC DNA]</scope>
    <source>
        <strain evidence="1">DMR45628</strain>
    </source>
</reference>
<evidence type="ECO:0008006" key="3">
    <source>
        <dbReference type="Google" id="ProtNLM"/>
    </source>
</evidence>
<dbReference type="Pfam" id="PF13650">
    <property type="entry name" value="Asp_protease_2"/>
    <property type="match status" value="1"/>
</dbReference>
<keyword evidence="2" id="KW-1185">Reference proteome</keyword>
<dbReference type="AlphaFoldDB" id="A0AAW1JHP6"/>
<organism evidence="1 2">
    <name type="scientific">Popillia japonica</name>
    <name type="common">Japanese beetle</name>
    <dbReference type="NCBI Taxonomy" id="7064"/>
    <lineage>
        <taxon>Eukaryota</taxon>
        <taxon>Metazoa</taxon>
        <taxon>Ecdysozoa</taxon>
        <taxon>Arthropoda</taxon>
        <taxon>Hexapoda</taxon>
        <taxon>Insecta</taxon>
        <taxon>Pterygota</taxon>
        <taxon>Neoptera</taxon>
        <taxon>Endopterygota</taxon>
        <taxon>Coleoptera</taxon>
        <taxon>Polyphaga</taxon>
        <taxon>Scarabaeiformia</taxon>
        <taxon>Scarabaeidae</taxon>
        <taxon>Rutelinae</taxon>
        <taxon>Popillia</taxon>
    </lineage>
</organism>
<dbReference type="Gene3D" id="2.40.70.10">
    <property type="entry name" value="Acid Proteases"/>
    <property type="match status" value="1"/>
</dbReference>
<dbReference type="PROSITE" id="PS00141">
    <property type="entry name" value="ASP_PROTEASE"/>
    <property type="match status" value="1"/>
</dbReference>
<comment type="caution">
    <text evidence="1">The sequence shown here is derived from an EMBL/GenBank/DDBJ whole genome shotgun (WGS) entry which is preliminary data.</text>
</comment>
<accession>A0AAW1JHP6</accession>
<dbReference type="InterPro" id="IPR021109">
    <property type="entry name" value="Peptidase_aspartic_dom_sf"/>
</dbReference>
<sequence length="234" mass="25365">MVITIKKGSSIILQDKSKIVEGGEINGVFINFLIPILAAAAGPALANILNKVVDTIDDKINDKTISGLLDSGASRTIVGQPGCDILLGLGLPVKKRYSNCTVANGEQCEVTGIVSTPIRLRDQVRVIDVLMVPSVTHTLILGADFWKIHGIVPDLRRGEWTFSKNTPIATLEHITDQLTDEQQQQLKTLIDTSFPMCKEGELGCTNLVEHVIECTAAPIKQRYPSDFPIAQPLG</sequence>
<dbReference type="InterPro" id="IPR001969">
    <property type="entry name" value="Aspartic_peptidase_AS"/>
</dbReference>
<dbReference type="GO" id="GO:0004190">
    <property type="term" value="F:aspartic-type endopeptidase activity"/>
    <property type="evidence" value="ECO:0007669"/>
    <property type="project" value="InterPro"/>
</dbReference>
<gene>
    <name evidence="1" type="ORF">QE152_g29239</name>
</gene>
<evidence type="ECO:0000313" key="1">
    <source>
        <dbReference type="EMBL" id="KAK9703612.1"/>
    </source>
</evidence>
<dbReference type="GO" id="GO:0006508">
    <property type="term" value="P:proteolysis"/>
    <property type="evidence" value="ECO:0007669"/>
    <property type="project" value="InterPro"/>
</dbReference>
<evidence type="ECO:0000313" key="2">
    <source>
        <dbReference type="Proteomes" id="UP001458880"/>
    </source>
</evidence>
<dbReference type="SUPFAM" id="SSF50630">
    <property type="entry name" value="Acid proteases"/>
    <property type="match status" value="1"/>
</dbReference>
<name>A0AAW1JHP6_POPJA</name>